<name>A0A1G2P2R1_9BACT</name>
<protein>
    <recommendedName>
        <fullName evidence="3">EfeO-type cupredoxin-like domain-containing protein</fullName>
    </recommendedName>
</protein>
<evidence type="ECO:0000313" key="2">
    <source>
        <dbReference type="Proteomes" id="UP000176429"/>
    </source>
</evidence>
<evidence type="ECO:0000313" key="1">
    <source>
        <dbReference type="EMBL" id="OHA42626.1"/>
    </source>
</evidence>
<dbReference type="InterPro" id="IPR008972">
    <property type="entry name" value="Cupredoxin"/>
</dbReference>
<accession>A0A1G2P2R1</accession>
<dbReference type="Proteomes" id="UP000176429">
    <property type="component" value="Unassembled WGS sequence"/>
</dbReference>
<proteinExistence type="predicted"/>
<organism evidence="1 2">
    <name type="scientific">Candidatus Taylorbacteria bacterium RIFCSPLOWO2_02_FULL_46_40</name>
    <dbReference type="NCBI Taxonomy" id="1802329"/>
    <lineage>
        <taxon>Bacteria</taxon>
        <taxon>Candidatus Tayloriibacteriota</taxon>
    </lineage>
</organism>
<evidence type="ECO:0008006" key="3">
    <source>
        <dbReference type="Google" id="ProtNLM"/>
    </source>
</evidence>
<comment type="caution">
    <text evidence="1">The sequence shown here is derived from an EMBL/GenBank/DDBJ whole genome shotgun (WGS) entry which is preliminary data.</text>
</comment>
<reference evidence="1 2" key="1">
    <citation type="journal article" date="2016" name="Nat. Commun.">
        <title>Thousands of microbial genomes shed light on interconnected biogeochemical processes in an aquifer system.</title>
        <authorList>
            <person name="Anantharaman K."/>
            <person name="Brown C.T."/>
            <person name="Hug L.A."/>
            <person name="Sharon I."/>
            <person name="Castelle C.J."/>
            <person name="Probst A.J."/>
            <person name="Thomas B.C."/>
            <person name="Singh A."/>
            <person name="Wilkins M.J."/>
            <person name="Karaoz U."/>
            <person name="Brodie E.L."/>
            <person name="Williams K.H."/>
            <person name="Hubbard S.S."/>
            <person name="Banfield J.F."/>
        </authorList>
    </citation>
    <scope>NUCLEOTIDE SEQUENCE [LARGE SCALE GENOMIC DNA]</scope>
</reference>
<dbReference type="EMBL" id="MHSH01000002">
    <property type="protein sequence ID" value="OHA42626.1"/>
    <property type="molecule type" value="Genomic_DNA"/>
</dbReference>
<dbReference type="AlphaFoldDB" id="A0A1G2P2R1"/>
<dbReference type="Gene3D" id="2.60.40.420">
    <property type="entry name" value="Cupredoxins - blue copper proteins"/>
    <property type="match status" value="1"/>
</dbReference>
<sequence>MKSTILSITLAAVLIGGALYLAQGGDGRGGDGITLADNVSIVDSKQIIEIRAKGGYQPRQSVAQAGISTVIRFNGKGSFDCSLAVRIPSLGVSQTLSRTEFTDIGLGVPKAGVLNGSCGMGMYPFQIVFNQ</sequence>
<gene>
    <name evidence="1" type="ORF">A3H68_02280</name>
</gene>